<evidence type="ECO:0000256" key="2">
    <source>
        <dbReference type="ARBA" id="ARBA00022705"/>
    </source>
</evidence>
<dbReference type="EMBL" id="JYIY01000059">
    <property type="protein sequence ID" value="KJL39010.1"/>
    <property type="molecule type" value="Genomic_DNA"/>
</dbReference>
<accession>A0A0F0LYI5</accession>
<dbReference type="STRING" id="400772.RR49_00583"/>
<evidence type="ECO:0000313" key="6">
    <source>
        <dbReference type="Proteomes" id="UP000033451"/>
    </source>
</evidence>
<dbReference type="SUPFAM" id="SSF56672">
    <property type="entry name" value="DNA/RNA polymerases"/>
    <property type="match status" value="1"/>
</dbReference>
<keyword evidence="5" id="KW-0548">Nucleotidyltransferase</keyword>
<dbReference type="NCBIfam" id="NF011538">
    <property type="entry name" value="PRK14975.1-1"/>
    <property type="match status" value="1"/>
</dbReference>
<comment type="caution">
    <text evidence="5">The sequence shown here is derived from an EMBL/GenBank/DDBJ whole genome shotgun (WGS) entry which is preliminary data.</text>
</comment>
<dbReference type="Gene3D" id="1.10.150.20">
    <property type="entry name" value="5' to 3' exonuclease, C-terminal subdomain"/>
    <property type="match status" value="1"/>
</dbReference>
<feature type="domain" description="DNA-directed DNA polymerase family A palm" evidence="4">
    <location>
        <begin position="312"/>
        <end position="530"/>
    </location>
</feature>
<dbReference type="Pfam" id="PF00476">
    <property type="entry name" value="DNA_pol_A"/>
    <property type="match status" value="1"/>
</dbReference>
<keyword evidence="2" id="KW-0235">DNA replication</keyword>
<dbReference type="InterPro" id="IPR002298">
    <property type="entry name" value="DNA_polymerase_A"/>
</dbReference>
<keyword evidence="5" id="KW-0808">Transferase</keyword>
<sequence>MSASEPSPAWRLVGTDGDGEIAVVELDGAGAEISRAGVTSGGLIELARTHTDDVRWVWSDTARWYPPLLAAGARVRRVHDLRAVRAILRTAESVPESARLPTHAAWSAPAAWEEAPDSREALFEVETIAARDAPSDLASGHREFAAQLAALDAASGRLRLLAVAESTGALVAAEMRAAGLPWDVATHTRLLDETLGERVGGSRRHVDAAAAAVRTALDDPDVALDSPPRLLRALHRAGLAVSSTSKWELEDLDHPVVAPLLAYKRLMRLLTANGENWIATWVRGGRFRPVYVPSGVVTGRWASSGGGALQIPRSLRPAVRADPGWLLVSADVAQLEPRVLAGMSRDRAMARAAAGTDLYAGIVSTGVVTTRQEAKIAVLGAMYGATTGDSGRLVPRLRRAFPAAMRLVDDAAVAGEEGRVVSTWLGRTSPSAGSAFTRSQFEASLDETDAATEKQARRRARDRGRFTRNYVVQGTAAEWALCWLAETRRSLLALTAPGAEAAASGPAQSGAPHIAFFLHDEIIVHTPAELADQVAAIVTDAAARAGRLMFGEFPIDFPLDVRIAPDAGKP</sequence>
<dbReference type="GO" id="GO:0006302">
    <property type="term" value="P:double-strand break repair"/>
    <property type="evidence" value="ECO:0007669"/>
    <property type="project" value="TreeGrafter"/>
</dbReference>
<keyword evidence="6" id="KW-1185">Reference proteome</keyword>
<dbReference type="RefSeq" id="WP_045246576.1">
    <property type="nucleotide sequence ID" value="NZ_JYIY01000059.1"/>
</dbReference>
<dbReference type="PANTHER" id="PTHR10133">
    <property type="entry name" value="DNA POLYMERASE I"/>
    <property type="match status" value="1"/>
</dbReference>
<protein>
    <recommendedName>
        <fullName evidence="1">DNA-directed DNA polymerase</fullName>
        <ecNumber evidence="1">2.7.7.7</ecNumber>
    </recommendedName>
</protein>
<proteinExistence type="predicted"/>
<comment type="catalytic activity">
    <reaction evidence="3">
        <text>DNA(n) + a 2'-deoxyribonucleoside 5'-triphosphate = DNA(n+1) + diphosphate</text>
        <dbReference type="Rhea" id="RHEA:22508"/>
        <dbReference type="Rhea" id="RHEA-COMP:17339"/>
        <dbReference type="Rhea" id="RHEA-COMP:17340"/>
        <dbReference type="ChEBI" id="CHEBI:33019"/>
        <dbReference type="ChEBI" id="CHEBI:61560"/>
        <dbReference type="ChEBI" id="CHEBI:173112"/>
        <dbReference type="EC" id="2.7.7.7"/>
    </reaction>
</comment>
<dbReference type="EC" id="2.7.7.7" evidence="1"/>
<dbReference type="InterPro" id="IPR001098">
    <property type="entry name" value="DNA-dir_DNA_pol_A_palm_dom"/>
</dbReference>
<evidence type="ECO:0000313" key="5">
    <source>
        <dbReference type="EMBL" id="KJL39010.1"/>
    </source>
</evidence>
<gene>
    <name evidence="5" type="primary">polA_1</name>
    <name evidence="5" type="ORF">RR49_00583</name>
</gene>
<dbReference type="GO" id="GO:0006261">
    <property type="term" value="P:DNA-templated DNA replication"/>
    <property type="evidence" value="ECO:0007669"/>
    <property type="project" value="InterPro"/>
</dbReference>
<dbReference type="PANTHER" id="PTHR10133:SF27">
    <property type="entry name" value="DNA POLYMERASE NU"/>
    <property type="match status" value="1"/>
</dbReference>
<dbReference type="GO" id="GO:0003887">
    <property type="term" value="F:DNA-directed DNA polymerase activity"/>
    <property type="evidence" value="ECO:0007669"/>
    <property type="project" value="UniProtKB-EC"/>
</dbReference>
<organism evidence="5 6">
    <name type="scientific">Microbacterium ginsengisoli</name>
    <dbReference type="NCBI Taxonomy" id="400772"/>
    <lineage>
        <taxon>Bacteria</taxon>
        <taxon>Bacillati</taxon>
        <taxon>Actinomycetota</taxon>
        <taxon>Actinomycetes</taxon>
        <taxon>Micrococcales</taxon>
        <taxon>Microbacteriaceae</taxon>
        <taxon>Microbacterium</taxon>
    </lineage>
</organism>
<dbReference type="InterPro" id="IPR043502">
    <property type="entry name" value="DNA/RNA_pol_sf"/>
</dbReference>
<reference evidence="5 6" key="1">
    <citation type="submission" date="2015-02" db="EMBL/GenBank/DDBJ databases">
        <title>Draft genome sequences of ten Microbacterium spp. with emphasis on heavy metal contaminated environments.</title>
        <authorList>
            <person name="Corretto E."/>
        </authorList>
    </citation>
    <scope>NUCLEOTIDE SEQUENCE [LARGE SCALE GENOMIC DNA]</scope>
    <source>
        <strain evidence="5 6">DSM 18659</strain>
    </source>
</reference>
<dbReference type="Gene3D" id="3.30.70.370">
    <property type="match status" value="1"/>
</dbReference>
<dbReference type="CDD" id="cd06444">
    <property type="entry name" value="DNA_pol_A"/>
    <property type="match status" value="1"/>
</dbReference>
<evidence type="ECO:0000256" key="1">
    <source>
        <dbReference type="ARBA" id="ARBA00012417"/>
    </source>
</evidence>
<evidence type="ECO:0000256" key="3">
    <source>
        <dbReference type="ARBA" id="ARBA00049244"/>
    </source>
</evidence>
<dbReference type="AlphaFoldDB" id="A0A0F0LYI5"/>
<evidence type="ECO:0000259" key="4">
    <source>
        <dbReference type="SMART" id="SM00482"/>
    </source>
</evidence>
<dbReference type="SMART" id="SM00482">
    <property type="entry name" value="POLAc"/>
    <property type="match status" value="1"/>
</dbReference>
<name>A0A0F0LYI5_9MICO</name>
<dbReference type="OrthoDB" id="4414061at2"/>
<dbReference type="Proteomes" id="UP000033451">
    <property type="component" value="Unassembled WGS sequence"/>
</dbReference>
<dbReference type="GO" id="GO:0003677">
    <property type="term" value="F:DNA binding"/>
    <property type="evidence" value="ECO:0007669"/>
    <property type="project" value="InterPro"/>
</dbReference>
<dbReference type="PATRIC" id="fig|400772.4.peg.618"/>